<comment type="subcellular location">
    <subcellularLocation>
        <location evidence="1 10">Cell outer membrane</location>
        <topology evidence="1 10">Multi-pass membrane protein</topology>
    </subcellularLocation>
</comment>
<feature type="domain" description="PapC-like C-terminal" evidence="11">
    <location>
        <begin position="741"/>
        <end position="804"/>
    </location>
</feature>
<dbReference type="InterPro" id="IPR042186">
    <property type="entry name" value="FimD_plug_dom"/>
</dbReference>
<evidence type="ECO:0000259" key="12">
    <source>
        <dbReference type="Pfam" id="PF13954"/>
    </source>
</evidence>
<dbReference type="GO" id="GO:0009297">
    <property type="term" value="P:pilus assembly"/>
    <property type="evidence" value="ECO:0007669"/>
    <property type="project" value="InterPro"/>
</dbReference>
<organism evidence="13 14">
    <name type="scientific">Vibrio algicola</name>
    <dbReference type="NCBI Taxonomy" id="2662262"/>
    <lineage>
        <taxon>Bacteria</taxon>
        <taxon>Pseudomonadati</taxon>
        <taxon>Pseudomonadota</taxon>
        <taxon>Gammaproteobacteria</taxon>
        <taxon>Vibrionales</taxon>
        <taxon>Vibrionaceae</taxon>
        <taxon>Vibrio</taxon>
    </lineage>
</organism>
<protein>
    <submittedName>
        <fullName evidence="13">Fimbria/pilus outer membrane usher protein</fullName>
    </submittedName>
</protein>
<keyword evidence="4" id="KW-1134">Transmembrane beta strand</keyword>
<dbReference type="GO" id="GO:0009279">
    <property type="term" value="C:cell outer membrane"/>
    <property type="evidence" value="ECO:0007669"/>
    <property type="project" value="UniProtKB-SubCell"/>
</dbReference>
<keyword evidence="9 10" id="KW-0998">Cell outer membrane</keyword>
<keyword evidence="5 10" id="KW-1029">Fimbrium biogenesis</keyword>
<evidence type="ECO:0000256" key="7">
    <source>
        <dbReference type="ARBA" id="ARBA00022729"/>
    </source>
</evidence>
<comment type="similarity">
    <text evidence="2 10">Belongs to the fimbrial export usher family.</text>
</comment>
<dbReference type="SUPFAM" id="SSF141729">
    <property type="entry name" value="FimD N-terminal domain-like"/>
    <property type="match status" value="1"/>
</dbReference>
<dbReference type="EMBL" id="CP045700">
    <property type="protein sequence ID" value="QGA66139.1"/>
    <property type="molecule type" value="Genomic_DNA"/>
</dbReference>
<dbReference type="PANTHER" id="PTHR30451">
    <property type="entry name" value="OUTER MEMBRANE USHER PROTEIN"/>
    <property type="match status" value="1"/>
</dbReference>
<reference evidence="13 14" key="1">
    <citation type="submission" date="2019-10" db="EMBL/GenBank/DDBJ databases">
        <title>Vibrio sp. nov., isolated from Coralline algae surface.</title>
        <authorList>
            <person name="Geng Y."/>
            <person name="Zhang X."/>
        </authorList>
    </citation>
    <scope>NUCLEOTIDE SEQUENCE [LARGE SCALE GENOMIC DNA]</scope>
    <source>
        <strain evidence="13 14">SM1977</strain>
    </source>
</reference>
<evidence type="ECO:0000259" key="11">
    <source>
        <dbReference type="Pfam" id="PF13953"/>
    </source>
</evidence>
<sequence>MNFNKVKFSLITFLFLTHIKTLYAEDYFYPGALDISNSVDTTFFVKNQYIPGFYDLNVYLNGKFQQKNKIKFIDKNGELKPEISKSYLLNQGVKENKKLSLISSDDVINDLNEYYKQASFSYDINKGRFDITIPQVNLNRRLDDKRDPKSWDNGINAFRLNYTLNGSHTFTHHDNSENYFLKLEPGINYAGWRLRSNFSYAEVDESVKKNIFGTHASHEIRKYHSQFSIGEVYTKDDLFENNALLGVQLFSDEEMKPDYLRQNTPLIQGVAYSNAVVIIKQNGNIIYQMNVPPGAFEINDLIVNNQAGNLEVTVKESSGKDHQFTVPFSSTVSMQHEGQWKFSLSAGKYQSQDNYHDEPVFFQGSFAYGLSRHLTLLAGTVYADKYNALASGVNVGLNNFGAFSLGVSRSSYDSENITHNKNINNLTGYSYKVGYQKTLYEFGTTFALGQYQYNGQDYYDFEESNRNDDYTSSGFNNKKKSRYELSLNQNLGGYGSINAAIYRQDYRDNSFKDINYNINYTVNVFGANISLNYNKTESQISSNAYNIGMNVQYRLGSNDNPIYTSYNINNDNEGNTSQEVTLSGSSDDNTLNYYVTNGYRNDFSHSYHRLGANYITEHGRYALNYSHEDSSDTIGYDMNGGIIINNNQVTFSQYLAETIGIVKLDNGHGTKIKNQTGVKVDNNGYAVISNIRPYNYMNIDIDTLTLPNNLEVMENRSRVMPTRGAIVQKKFDGNWGYKAIIHITYVNQKLPFGSVVRLVNTKRNRSQGIIDEFGDVYLTGLPKKGTLKVSWGGDRKDTCYVDFNIYNDDLNVLSENCHK</sequence>
<dbReference type="InterPro" id="IPR025885">
    <property type="entry name" value="PapC_N"/>
</dbReference>
<evidence type="ECO:0000256" key="1">
    <source>
        <dbReference type="ARBA" id="ARBA00004571"/>
    </source>
</evidence>
<dbReference type="Pfam" id="PF00577">
    <property type="entry name" value="Usher"/>
    <property type="match status" value="1"/>
</dbReference>
<evidence type="ECO:0000256" key="9">
    <source>
        <dbReference type="ARBA" id="ARBA00023237"/>
    </source>
</evidence>
<gene>
    <name evidence="13" type="ORF">GFB47_11760</name>
</gene>
<keyword evidence="8 10" id="KW-0472">Membrane</keyword>
<keyword evidence="6 10" id="KW-0812">Transmembrane</keyword>
<accession>A0A5Q0TL11</accession>
<dbReference type="RefSeq" id="WP_153448276.1">
    <property type="nucleotide sequence ID" value="NZ_CP045700.1"/>
</dbReference>
<dbReference type="GO" id="GO:0015473">
    <property type="term" value="F:fimbrial usher porin activity"/>
    <property type="evidence" value="ECO:0007669"/>
    <property type="project" value="InterPro"/>
</dbReference>
<dbReference type="InterPro" id="IPR043142">
    <property type="entry name" value="PapC-like_C_sf"/>
</dbReference>
<evidence type="ECO:0000256" key="6">
    <source>
        <dbReference type="ARBA" id="ARBA00022692"/>
    </source>
</evidence>
<evidence type="ECO:0000313" key="13">
    <source>
        <dbReference type="EMBL" id="QGA66139.1"/>
    </source>
</evidence>
<name>A0A5Q0TL11_9VIBR</name>
<evidence type="ECO:0000256" key="4">
    <source>
        <dbReference type="ARBA" id="ARBA00022452"/>
    </source>
</evidence>
<evidence type="ECO:0000256" key="10">
    <source>
        <dbReference type="RuleBase" id="RU003884"/>
    </source>
</evidence>
<feature type="domain" description="PapC N-terminal" evidence="12">
    <location>
        <begin position="28"/>
        <end position="166"/>
    </location>
</feature>
<evidence type="ECO:0000256" key="3">
    <source>
        <dbReference type="ARBA" id="ARBA00022448"/>
    </source>
</evidence>
<dbReference type="Gene3D" id="2.60.40.3110">
    <property type="match status" value="1"/>
</dbReference>
<proteinExistence type="inferred from homology"/>
<dbReference type="Pfam" id="PF13953">
    <property type="entry name" value="PapC_C"/>
    <property type="match status" value="1"/>
</dbReference>
<keyword evidence="7" id="KW-0732">Signal</keyword>
<keyword evidence="3 10" id="KW-0813">Transport</keyword>
<dbReference type="InterPro" id="IPR000015">
    <property type="entry name" value="Fimb_usher"/>
</dbReference>
<dbReference type="AlphaFoldDB" id="A0A5Q0TL11"/>
<dbReference type="PANTHER" id="PTHR30451:SF21">
    <property type="entry name" value="FIMBRIAL USHER DOMAIN-CONTAINING PROTEIN YDET-RELATED"/>
    <property type="match status" value="1"/>
</dbReference>
<dbReference type="InterPro" id="IPR018030">
    <property type="entry name" value="Fimbrial_membr_usher_CS"/>
</dbReference>
<dbReference type="PROSITE" id="PS01151">
    <property type="entry name" value="FIMBRIAL_USHER"/>
    <property type="match status" value="1"/>
</dbReference>
<dbReference type="Pfam" id="PF13954">
    <property type="entry name" value="PapC_N"/>
    <property type="match status" value="1"/>
</dbReference>
<dbReference type="InterPro" id="IPR025949">
    <property type="entry name" value="PapC-like_C"/>
</dbReference>
<evidence type="ECO:0000313" key="14">
    <source>
        <dbReference type="Proteomes" id="UP000348942"/>
    </source>
</evidence>
<evidence type="ECO:0000256" key="2">
    <source>
        <dbReference type="ARBA" id="ARBA00008064"/>
    </source>
</evidence>
<evidence type="ECO:0000256" key="5">
    <source>
        <dbReference type="ARBA" id="ARBA00022558"/>
    </source>
</evidence>
<dbReference type="Proteomes" id="UP000348942">
    <property type="component" value="Chromosome 2"/>
</dbReference>
<keyword evidence="14" id="KW-1185">Reference proteome</keyword>
<dbReference type="Gene3D" id="2.60.40.2070">
    <property type="match status" value="1"/>
</dbReference>
<dbReference type="Gene3D" id="2.60.40.2610">
    <property type="entry name" value="Outer membrane usher protein FimD, plug domain"/>
    <property type="match status" value="1"/>
</dbReference>
<dbReference type="InterPro" id="IPR037224">
    <property type="entry name" value="PapC_N_sf"/>
</dbReference>
<evidence type="ECO:0000256" key="8">
    <source>
        <dbReference type="ARBA" id="ARBA00023136"/>
    </source>
</evidence>
<dbReference type="Gene3D" id="3.10.20.410">
    <property type="match status" value="1"/>
</dbReference>